<sequence length="445" mass="50976">MDTISLKTENNLEPVSRLYNLEPIGIGTPYTECLTSYVTRLAEAHNVTLGTLIGKEITPILNKHYLNKVATRGGGGLFKSASSINGVKSAAVEMLKSLEQLTLRNDLISLTLTKWSEILPTRGLLRPKKAWCPQCIDEWNLHKKPIYEPLIWFIKEVEICNIHETRLQTYCPNCTKEIPTLSRNSRVGFCSHCSHWLGQSKVDNSSQVETSTWNYWKVTNIGQLLELMPSNELIPGRERLKLVLNQVLEVVSVKEILELSNIPRSSFNSWMDEDKLPSLPNLLIIIYCLGISQKQFLTDELNTLKFNLRPFPYSKGYLVPNRFSDRYIKEQLLFYVNNVVTPPPSVKEIASIIGCDRRLLYKKAPELCKIVSKKYIDFIQNCSLDRIEFVKKQVVNAVNILSNQGIYPSRRKVESYTKMPGAIKAESIRQVWRQEKEKLNQEGKI</sequence>
<dbReference type="AlphaFoldDB" id="W4RTC5"/>
<dbReference type="Pfam" id="PF06527">
    <property type="entry name" value="TniQ"/>
    <property type="match status" value="1"/>
</dbReference>
<protein>
    <submittedName>
        <fullName evidence="2">Transcriptional regulator</fullName>
    </submittedName>
</protein>
<evidence type="ECO:0000259" key="1">
    <source>
        <dbReference type="Pfam" id="PF06527"/>
    </source>
</evidence>
<dbReference type="InterPro" id="IPR009492">
    <property type="entry name" value="TniQ"/>
</dbReference>
<dbReference type="eggNOG" id="COG1309">
    <property type="taxonomic scope" value="Bacteria"/>
</dbReference>
<gene>
    <name evidence="2" type="ORF">JCM21738_4331</name>
</gene>
<dbReference type="RefSeq" id="WP_023613946.1">
    <property type="nucleotide sequence ID" value="NZ_BAUW01000074.1"/>
</dbReference>
<name>W4RTC5_9BACI</name>
<proteinExistence type="predicted"/>
<dbReference type="EMBL" id="BAUW01000074">
    <property type="protein sequence ID" value="GAE47357.1"/>
    <property type="molecule type" value="Genomic_DNA"/>
</dbReference>
<evidence type="ECO:0000313" key="3">
    <source>
        <dbReference type="Proteomes" id="UP000018949"/>
    </source>
</evidence>
<accession>W4RTC5</accession>
<organism evidence="2 3">
    <name type="scientific">Mesobacillus boroniphilus JCM 21738</name>
    <dbReference type="NCBI Taxonomy" id="1294265"/>
    <lineage>
        <taxon>Bacteria</taxon>
        <taxon>Bacillati</taxon>
        <taxon>Bacillota</taxon>
        <taxon>Bacilli</taxon>
        <taxon>Bacillales</taxon>
        <taxon>Bacillaceae</taxon>
        <taxon>Mesobacillus</taxon>
    </lineage>
</organism>
<dbReference type="Proteomes" id="UP000018949">
    <property type="component" value="Unassembled WGS sequence"/>
</dbReference>
<comment type="caution">
    <text evidence="2">The sequence shown here is derived from an EMBL/GenBank/DDBJ whole genome shotgun (WGS) entry which is preliminary data.</text>
</comment>
<evidence type="ECO:0000313" key="2">
    <source>
        <dbReference type="EMBL" id="GAE47357.1"/>
    </source>
</evidence>
<reference evidence="2 3" key="1">
    <citation type="submission" date="2013-12" db="EMBL/GenBank/DDBJ databases">
        <title>NBRP : Genome information of microbial organism related human and environment.</title>
        <authorList>
            <person name="Hattori M."/>
            <person name="Oshima K."/>
            <person name="Inaba H."/>
            <person name="Suda W."/>
            <person name="Sakamoto M."/>
            <person name="Iino T."/>
            <person name="Kitahara M."/>
            <person name="Oshida Y."/>
            <person name="Iida T."/>
            <person name="Kudo T."/>
            <person name="Itoh T."/>
            <person name="Ahmed I."/>
            <person name="Ohkuma M."/>
        </authorList>
    </citation>
    <scope>NUCLEOTIDE SEQUENCE [LARGE SCALE GENOMIC DNA]</scope>
    <source>
        <strain evidence="2 3">JCM 21738</strain>
    </source>
</reference>
<feature type="domain" description="TniQ" evidence="1">
    <location>
        <begin position="23"/>
        <end position="167"/>
    </location>
</feature>
<keyword evidence="3" id="KW-1185">Reference proteome</keyword>